<accession>A0A6N6RIR5</accession>
<gene>
    <name evidence="1" type="ORF">F8C67_08150</name>
</gene>
<keyword evidence="2" id="KW-1185">Reference proteome</keyword>
<reference evidence="1 2" key="1">
    <citation type="submission" date="2019-09" db="EMBL/GenBank/DDBJ databases">
        <title>Genomes of family Cryomorphaceae.</title>
        <authorList>
            <person name="Bowman J.P."/>
        </authorList>
    </citation>
    <scope>NUCLEOTIDE SEQUENCE [LARGE SCALE GENOMIC DNA]</scope>
    <source>
        <strain evidence="1 2">LMG 25704</strain>
    </source>
</reference>
<organism evidence="1 2">
    <name type="scientific">Phaeocystidibacter luteus</name>
    <dbReference type="NCBI Taxonomy" id="911197"/>
    <lineage>
        <taxon>Bacteria</taxon>
        <taxon>Pseudomonadati</taxon>
        <taxon>Bacteroidota</taxon>
        <taxon>Flavobacteriia</taxon>
        <taxon>Flavobacteriales</taxon>
        <taxon>Phaeocystidibacteraceae</taxon>
        <taxon>Phaeocystidibacter</taxon>
    </lineage>
</organism>
<dbReference type="EMBL" id="WBVO01000005">
    <property type="protein sequence ID" value="KAB2810196.1"/>
    <property type="molecule type" value="Genomic_DNA"/>
</dbReference>
<dbReference type="Gene3D" id="3.30.2310.20">
    <property type="entry name" value="RelE-like"/>
    <property type="match status" value="1"/>
</dbReference>
<name>A0A6N6RIR5_9FLAO</name>
<protein>
    <submittedName>
        <fullName evidence="1">Type II toxin-antitoxin system RelE/ParE family toxin</fullName>
    </submittedName>
</protein>
<dbReference type="Proteomes" id="UP000468650">
    <property type="component" value="Unassembled WGS sequence"/>
</dbReference>
<dbReference type="OrthoDB" id="595476at2"/>
<evidence type="ECO:0000313" key="1">
    <source>
        <dbReference type="EMBL" id="KAB2810196.1"/>
    </source>
</evidence>
<proteinExistence type="predicted"/>
<evidence type="ECO:0000313" key="2">
    <source>
        <dbReference type="Proteomes" id="UP000468650"/>
    </source>
</evidence>
<dbReference type="AlphaFoldDB" id="A0A6N6RIR5"/>
<comment type="caution">
    <text evidence="1">The sequence shown here is derived from an EMBL/GenBank/DDBJ whole genome shotgun (WGS) entry which is preliminary data.</text>
</comment>
<dbReference type="InterPro" id="IPR035093">
    <property type="entry name" value="RelE/ParE_toxin_dom_sf"/>
</dbReference>
<sequence>MGYKIEFREKARAGIIDGYRWYESKQAGLGARFVSEVENAVYRVSQYPLHFQKRYKNYREICLDSFPFVVVYELKLELIIFSAVFPTKSDPSKKY</sequence>